<dbReference type="EMBL" id="LNRQ01000007">
    <property type="protein sequence ID" value="KZM88348.1"/>
    <property type="molecule type" value="Genomic_DNA"/>
</dbReference>
<evidence type="ECO:0000256" key="3">
    <source>
        <dbReference type="ARBA" id="ARBA00022833"/>
    </source>
</evidence>
<dbReference type="AlphaFoldDB" id="A0A164U2E5"/>
<dbReference type="InterPro" id="IPR010666">
    <property type="entry name" value="Znf_GRF"/>
</dbReference>
<gene>
    <name evidence="6" type="ORF">DCAR_025423</name>
    <name evidence="7" type="ORF">DCAR_0729228</name>
</gene>
<dbReference type="Pfam" id="PF06839">
    <property type="entry name" value="Zn_ribbon_GRF"/>
    <property type="match status" value="1"/>
</dbReference>
<sequence>MNQQCLCGSWAVEKISWTEYNPGRKFLTCVNGRCNFFKWSKPEFDARSKSIINGLLRRLKGKDDEHFAEMIRAKEEYRDFYKQEMNDAKKEARNWKCFAVLMLLYVCQRWFASIGGDENNV</sequence>
<organism evidence="6">
    <name type="scientific">Daucus carota subsp. sativus</name>
    <name type="common">Carrot</name>
    <dbReference type="NCBI Taxonomy" id="79200"/>
    <lineage>
        <taxon>Eukaryota</taxon>
        <taxon>Viridiplantae</taxon>
        <taxon>Streptophyta</taxon>
        <taxon>Embryophyta</taxon>
        <taxon>Tracheophyta</taxon>
        <taxon>Spermatophyta</taxon>
        <taxon>Magnoliopsida</taxon>
        <taxon>eudicotyledons</taxon>
        <taxon>Gunneridae</taxon>
        <taxon>Pentapetalae</taxon>
        <taxon>asterids</taxon>
        <taxon>campanulids</taxon>
        <taxon>Apiales</taxon>
        <taxon>Apiaceae</taxon>
        <taxon>Apioideae</taxon>
        <taxon>Scandiceae</taxon>
        <taxon>Daucinae</taxon>
        <taxon>Daucus</taxon>
        <taxon>Daucus sect. Daucus</taxon>
    </lineage>
</organism>
<dbReference type="OrthoDB" id="1304245at2759"/>
<evidence type="ECO:0000313" key="6">
    <source>
        <dbReference type="EMBL" id="KZM88348.1"/>
    </source>
</evidence>
<reference evidence="7" key="2">
    <citation type="submission" date="2022-03" db="EMBL/GenBank/DDBJ databases">
        <title>Draft title - Genomic analysis of global carrot germplasm unveils the trajectory of domestication and the origin of high carotenoid orange carrot.</title>
        <authorList>
            <person name="Iorizzo M."/>
            <person name="Ellison S."/>
            <person name="Senalik D."/>
            <person name="Macko-Podgorni A."/>
            <person name="Grzebelus D."/>
            <person name="Bostan H."/>
            <person name="Rolling W."/>
            <person name="Curaba J."/>
            <person name="Simon P."/>
        </authorList>
    </citation>
    <scope>NUCLEOTIDE SEQUENCE</scope>
    <source>
        <tissue evidence="7">Leaf</tissue>
    </source>
</reference>
<evidence type="ECO:0000256" key="1">
    <source>
        <dbReference type="ARBA" id="ARBA00022723"/>
    </source>
</evidence>
<name>A0A164U2E5_DAUCS</name>
<keyword evidence="2 4" id="KW-0863">Zinc-finger</keyword>
<keyword evidence="1" id="KW-0479">Metal-binding</keyword>
<evidence type="ECO:0000313" key="8">
    <source>
        <dbReference type="Proteomes" id="UP000077755"/>
    </source>
</evidence>
<proteinExistence type="predicted"/>
<keyword evidence="3" id="KW-0862">Zinc</keyword>
<dbReference type="KEGG" id="dcr:108194934"/>
<accession>A0A164U2E5</accession>
<evidence type="ECO:0000256" key="4">
    <source>
        <dbReference type="PROSITE-ProRule" id="PRU01343"/>
    </source>
</evidence>
<evidence type="ECO:0000256" key="2">
    <source>
        <dbReference type="ARBA" id="ARBA00022771"/>
    </source>
</evidence>
<dbReference type="EMBL" id="CP093349">
    <property type="protein sequence ID" value="WOH09769.1"/>
    <property type="molecule type" value="Genomic_DNA"/>
</dbReference>
<dbReference type="PROSITE" id="PS51999">
    <property type="entry name" value="ZF_GRF"/>
    <property type="match status" value="1"/>
</dbReference>
<dbReference type="PANTHER" id="PTHR33248">
    <property type="entry name" value="ZINC ION-BINDING PROTEIN"/>
    <property type="match status" value="1"/>
</dbReference>
<reference evidence="6" key="1">
    <citation type="journal article" date="2016" name="Nat. Genet.">
        <title>A high-quality carrot genome assembly provides new insights into carotenoid accumulation and asterid genome evolution.</title>
        <authorList>
            <person name="Iorizzo M."/>
            <person name="Ellison S."/>
            <person name="Senalik D."/>
            <person name="Zeng P."/>
            <person name="Satapoomin P."/>
            <person name="Huang J."/>
            <person name="Bowman M."/>
            <person name="Iovene M."/>
            <person name="Sanseverino W."/>
            <person name="Cavagnaro P."/>
            <person name="Yildiz M."/>
            <person name="Macko-Podgorni A."/>
            <person name="Moranska E."/>
            <person name="Grzebelus E."/>
            <person name="Grzebelus D."/>
            <person name="Ashrafi H."/>
            <person name="Zheng Z."/>
            <person name="Cheng S."/>
            <person name="Spooner D."/>
            <person name="Van Deynze A."/>
            <person name="Simon P."/>
        </authorList>
    </citation>
    <scope>NUCLEOTIDE SEQUENCE [LARGE SCALE GENOMIC DNA]</scope>
    <source>
        <tissue evidence="6">Leaf</tissue>
    </source>
</reference>
<evidence type="ECO:0000259" key="5">
    <source>
        <dbReference type="PROSITE" id="PS51999"/>
    </source>
</evidence>
<dbReference type="GO" id="GO:0008270">
    <property type="term" value="F:zinc ion binding"/>
    <property type="evidence" value="ECO:0007669"/>
    <property type="project" value="UniProtKB-KW"/>
</dbReference>
<dbReference type="Proteomes" id="UP000077755">
    <property type="component" value="Chromosome 7"/>
</dbReference>
<keyword evidence="8" id="KW-1185">Reference proteome</keyword>
<dbReference type="Gramene" id="KZM88348">
    <property type="protein sequence ID" value="KZM88348"/>
    <property type="gene ID" value="DCAR_025423"/>
</dbReference>
<evidence type="ECO:0000313" key="7">
    <source>
        <dbReference type="EMBL" id="WOH09769.1"/>
    </source>
</evidence>
<feature type="domain" description="GRF-type" evidence="5">
    <location>
        <begin position="5"/>
        <end position="43"/>
    </location>
</feature>
<protein>
    <recommendedName>
        <fullName evidence="5">GRF-type domain-containing protein</fullName>
    </recommendedName>
</protein>